<dbReference type="Proteomes" id="UP000694397">
    <property type="component" value="Chromosome 11"/>
</dbReference>
<gene>
    <name evidence="14" type="primary">LOC108941300</name>
</gene>
<dbReference type="UniPathway" id="UPA00554">
    <property type="reaction ID" value="UER00611"/>
</dbReference>
<evidence type="ECO:0000259" key="13">
    <source>
        <dbReference type="Pfam" id="PF02866"/>
    </source>
</evidence>
<dbReference type="KEGG" id="sfm:108941300"/>
<comment type="subunit">
    <text evidence="4">Homotetramer.</text>
</comment>
<dbReference type="GO" id="GO:0005737">
    <property type="term" value="C:cytoplasm"/>
    <property type="evidence" value="ECO:0007669"/>
    <property type="project" value="UniProtKB-SubCell"/>
</dbReference>
<keyword evidence="8 10" id="KW-0520">NAD</keyword>
<keyword evidence="6" id="KW-0963">Cytoplasm</keyword>
<reference evidence="14" key="3">
    <citation type="submission" date="2025-09" db="UniProtKB">
        <authorList>
            <consortium name="Ensembl"/>
        </authorList>
    </citation>
    <scope>IDENTIFICATION</scope>
</reference>
<evidence type="ECO:0000256" key="2">
    <source>
        <dbReference type="ARBA" id="ARBA00004843"/>
    </source>
</evidence>
<dbReference type="SUPFAM" id="SSF51735">
    <property type="entry name" value="NAD(P)-binding Rossmann-fold domains"/>
    <property type="match status" value="1"/>
</dbReference>
<accession>A0A8C9SIR5</accession>
<evidence type="ECO:0000256" key="11">
    <source>
        <dbReference type="RuleBase" id="RU000496"/>
    </source>
</evidence>
<proteinExistence type="inferred from homology"/>
<feature type="domain" description="Lactate/malate dehydrogenase C-terminal" evidence="13">
    <location>
        <begin position="164"/>
        <end position="327"/>
    </location>
</feature>
<feature type="domain" description="Lactate/malate dehydrogenase N-terminal" evidence="12">
    <location>
        <begin position="23"/>
        <end position="161"/>
    </location>
</feature>
<dbReference type="NCBIfam" id="NF000824">
    <property type="entry name" value="PRK00066.1"/>
    <property type="match status" value="1"/>
</dbReference>
<evidence type="ECO:0000256" key="5">
    <source>
        <dbReference type="ARBA" id="ARBA00012967"/>
    </source>
</evidence>
<evidence type="ECO:0000256" key="1">
    <source>
        <dbReference type="ARBA" id="ARBA00004496"/>
    </source>
</evidence>
<dbReference type="InterPro" id="IPR018177">
    <property type="entry name" value="L-lactate_DH_AS"/>
</dbReference>
<comment type="pathway">
    <text evidence="2 11">Fermentation; pyruvate fermentation to lactate; (S)-lactate from pyruvate: step 1/1.</text>
</comment>
<organism evidence="14 15">
    <name type="scientific">Scleropages formosus</name>
    <name type="common">Asian bonytongue</name>
    <name type="synonym">Osteoglossum formosum</name>
    <dbReference type="NCBI Taxonomy" id="113540"/>
    <lineage>
        <taxon>Eukaryota</taxon>
        <taxon>Metazoa</taxon>
        <taxon>Chordata</taxon>
        <taxon>Craniata</taxon>
        <taxon>Vertebrata</taxon>
        <taxon>Euteleostomi</taxon>
        <taxon>Actinopterygii</taxon>
        <taxon>Neopterygii</taxon>
        <taxon>Teleostei</taxon>
        <taxon>Osteoglossocephala</taxon>
        <taxon>Osteoglossomorpha</taxon>
        <taxon>Osteoglossiformes</taxon>
        <taxon>Osteoglossidae</taxon>
        <taxon>Scleropages</taxon>
    </lineage>
</organism>
<dbReference type="HAMAP" id="MF_00488">
    <property type="entry name" value="Lactate_dehydrog"/>
    <property type="match status" value="1"/>
</dbReference>
<dbReference type="InterPro" id="IPR015955">
    <property type="entry name" value="Lactate_DH/Glyco_Ohase_4_C"/>
</dbReference>
<evidence type="ECO:0000256" key="7">
    <source>
        <dbReference type="ARBA" id="ARBA00023002"/>
    </source>
</evidence>
<feature type="binding site" evidence="10">
    <location>
        <position position="114"/>
    </location>
    <ligand>
        <name>NAD(+)</name>
        <dbReference type="ChEBI" id="CHEBI:57540"/>
    </ligand>
</feature>
<comment type="subcellular location">
    <subcellularLocation>
        <location evidence="1">Cytoplasm</location>
    </subcellularLocation>
</comment>
<dbReference type="OrthoDB" id="5405561at2759"/>
<keyword evidence="15" id="KW-1185">Reference proteome</keyword>
<evidence type="ECO:0000313" key="15">
    <source>
        <dbReference type="Proteomes" id="UP000694397"/>
    </source>
</evidence>
<dbReference type="Pfam" id="PF00056">
    <property type="entry name" value="Ldh_1_N"/>
    <property type="match status" value="1"/>
</dbReference>
<reference evidence="14 15" key="1">
    <citation type="submission" date="2019-04" db="EMBL/GenBank/DDBJ databases">
        <authorList>
            <consortium name="Wellcome Sanger Institute Data Sharing"/>
        </authorList>
    </citation>
    <scope>NUCLEOTIDE SEQUENCE [LARGE SCALE GENOMIC DNA]</scope>
</reference>
<feature type="active site" description="Proton acceptor" evidence="9">
    <location>
        <position position="194"/>
    </location>
</feature>
<feature type="binding site" evidence="10">
    <location>
        <begin position="28"/>
        <end position="33"/>
    </location>
    <ligand>
        <name>NAD(+)</name>
        <dbReference type="ChEBI" id="CHEBI:57540"/>
    </ligand>
</feature>
<evidence type="ECO:0000256" key="3">
    <source>
        <dbReference type="ARBA" id="ARBA00006054"/>
    </source>
</evidence>
<evidence type="ECO:0000313" key="14">
    <source>
        <dbReference type="Ensembl" id="ENSSFOP00015035251.1"/>
    </source>
</evidence>
<comment type="similarity">
    <text evidence="3">Belongs to the LDH/MDH superfamily. LDH family.</text>
</comment>
<dbReference type="GeneID" id="108941300"/>
<dbReference type="GO" id="GO:0006089">
    <property type="term" value="P:lactate metabolic process"/>
    <property type="evidence" value="ECO:0007669"/>
    <property type="project" value="TreeGrafter"/>
</dbReference>
<dbReference type="PANTHER" id="PTHR43128">
    <property type="entry name" value="L-2-HYDROXYCARBOXYLATE DEHYDROGENASE (NAD(P)(+))"/>
    <property type="match status" value="1"/>
</dbReference>
<dbReference type="Ensembl" id="ENSSFOT00015035635.2">
    <property type="protein sequence ID" value="ENSSFOP00015035251.1"/>
    <property type="gene ID" value="ENSSFOG00015022457.2"/>
</dbReference>
<evidence type="ECO:0000259" key="12">
    <source>
        <dbReference type="Pfam" id="PF00056"/>
    </source>
</evidence>
<dbReference type="GO" id="GO:0004459">
    <property type="term" value="F:L-lactate dehydrogenase (NAD+) activity"/>
    <property type="evidence" value="ECO:0007669"/>
    <property type="project" value="UniProtKB-EC"/>
</dbReference>
<dbReference type="InterPro" id="IPR036291">
    <property type="entry name" value="NAD(P)-bd_dom_sf"/>
</dbReference>
<dbReference type="InterPro" id="IPR001557">
    <property type="entry name" value="L-lactate/malate_DH"/>
</dbReference>
<dbReference type="FunFam" id="3.40.50.720:FF:000018">
    <property type="entry name" value="Malate dehydrogenase"/>
    <property type="match status" value="1"/>
</dbReference>
<dbReference type="SUPFAM" id="SSF56327">
    <property type="entry name" value="LDH C-terminal domain-like"/>
    <property type="match status" value="1"/>
</dbReference>
<dbReference type="InterPro" id="IPR001236">
    <property type="entry name" value="Lactate/malate_DH_N"/>
</dbReference>
<dbReference type="PIRSF" id="PIRSF000102">
    <property type="entry name" value="Lac_mal_DH"/>
    <property type="match status" value="1"/>
</dbReference>
<dbReference type="PROSITE" id="PS00064">
    <property type="entry name" value="L_LDH"/>
    <property type="match status" value="1"/>
</dbReference>
<dbReference type="Pfam" id="PF02866">
    <property type="entry name" value="Ldh_1_C"/>
    <property type="match status" value="1"/>
</dbReference>
<dbReference type="NCBIfam" id="TIGR01771">
    <property type="entry name" value="L-LDH-NAD"/>
    <property type="match status" value="1"/>
</dbReference>
<dbReference type="Gene3D" id="3.40.50.720">
    <property type="entry name" value="NAD(P)-binding Rossmann-like Domain"/>
    <property type="match status" value="1"/>
</dbReference>
<dbReference type="RefSeq" id="XP_018619555.1">
    <property type="nucleotide sequence ID" value="XM_018764039.2"/>
</dbReference>
<evidence type="ECO:0000256" key="8">
    <source>
        <dbReference type="ARBA" id="ARBA00023027"/>
    </source>
</evidence>
<dbReference type="EC" id="1.1.1.27" evidence="5 11"/>
<dbReference type="InterPro" id="IPR011304">
    <property type="entry name" value="L-lactate_DH"/>
</dbReference>
<dbReference type="CDD" id="cd05293">
    <property type="entry name" value="LDH_1"/>
    <property type="match status" value="1"/>
</dbReference>
<dbReference type="PRINTS" id="PR00086">
    <property type="entry name" value="LLDHDRGNASE"/>
</dbReference>
<evidence type="ECO:0000256" key="9">
    <source>
        <dbReference type="PIRSR" id="PIRSR000102-1"/>
    </source>
</evidence>
<dbReference type="GeneTree" id="ENSGT00940000164122"/>
<feature type="binding site" evidence="10">
    <location>
        <begin position="137"/>
        <end position="139"/>
    </location>
    <ligand>
        <name>NAD(+)</name>
        <dbReference type="ChEBI" id="CHEBI:57540"/>
    </ligand>
</feature>
<evidence type="ECO:0000256" key="6">
    <source>
        <dbReference type="ARBA" id="ARBA00022490"/>
    </source>
</evidence>
<evidence type="ECO:0000256" key="4">
    <source>
        <dbReference type="ARBA" id="ARBA00011881"/>
    </source>
</evidence>
<dbReference type="AlphaFoldDB" id="A0A8C9SIR5"/>
<dbReference type="Gene3D" id="3.90.110.10">
    <property type="entry name" value="Lactate dehydrogenase/glycoside hydrolase, family 4, C-terminal"/>
    <property type="match status" value="1"/>
</dbReference>
<sequence>MAVLRERLLLEVTPVMVPETKAKVTVVGVGQVGMACAFSILQLSIADDVTLIDTMEDKLRGEVLDLQHGSLFLKTAKIRAAKDYSETANSKLCIITAGVRQREGESRLDLVHRNVEVFKQIVPQLARHSPDAVLLVVSNPVDILTYVAWKLSGFPRERVIGSGTNLDSARFRFLLAEKLKISPSSVHGHIIGEHGDSSVAVWSGANVAGVRLQSLGPDTKAQQDSEGLLEIHRKVVDSAYEVIRLKGYTSWAIGLSVSNLAQSILKNLRTVQAVSTLVQGLHGISEEVFLSLPCVLGSAGVCGVLNQPLKEAETQRLQRSAQTLWNVQRKLTL</sequence>
<dbReference type="InterPro" id="IPR022383">
    <property type="entry name" value="Lactate/malate_DH_C"/>
</dbReference>
<reference evidence="14" key="2">
    <citation type="submission" date="2025-08" db="UniProtKB">
        <authorList>
            <consortium name="Ensembl"/>
        </authorList>
    </citation>
    <scope>IDENTIFICATION</scope>
</reference>
<dbReference type="PANTHER" id="PTHR43128:SF2">
    <property type="entry name" value="L-LACTATE DEHYDROGENASE B CHAIN"/>
    <property type="match status" value="1"/>
</dbReference>
<feature type="binding site" evidence="10">
    <location>
        <position position="53"/>
    </location>
    <ligand>
        <name>NAD(+)</name>
        <dbReference type="ChEBI" id="CHEBI:57540"/>
    </ligand>
</feature>
<protein>
    <recommendedName>
        <fullName evidence="5 11">L-lactate dehydrogenase</fullName>
        <ecNumber evidence="5 11">1.1.1.27</ecNumber>
    </recommendedName>
</protein>
<comment type="catalytic activity">
    <reaction evidence="11">
        <text>(S)-lactate + NAD(+) = pyruvate + NADH + H(+)</text>
        <dbReference type="Rhea" id="RHEA:23444"/>
        <dbReference type="ChEBI" id="CHEBI:15361"/>
        <dbReference type="ChEBI" id="CHEBI:15378"/>
        <dbReference type="ChEBI" id="CHEBI:16651"/>
        <dbReference type="ChEBI" id="CHEBI:57540"/>
        <dbReference type="ChEBI" id="CHEBI:57945"/>
        <dbReference type="EC" id="1.1.1.27"/>
    </reaction>
</comment>
<evidence type="ECO:0000256" key="10">
    <source>
        <dbReference type="PIRSR" id="PIRSR000102-3"/>
    </source>
</evidence>
<keyword evidence="7 11" id="KW-0560">Oxidoreductase</keyword>
<name>A0A8C9SIR5_SCLFO</name>